<dbReference type="EMBL" id="JBFOLJ010000002">
    <property type="protein sequence ID" value="KAL2553120.1"/>
    <property type="molecule type" value="Genomic_DNA"/>
</dbReference>
<gene>
    <name evidence="1" type="ORF">Fot_06739</name>
</gene>
<organism evidence="1 2">
    <name type="scientific">Forsythia ovata</name>
    <dbReference type="NCBI Taxonomy" id="205694"/>
    <lineage>
        <taxon>Eukaryota</taxon>
        <taxon>Viridiplantae</taxon>
        <taxon>Streptophyta</taxon>
        <taxon>Embryophyta</taxon>
        <taxon>Tracheophyta</taxon>
        <taxon>Spermatophyta</taxon>
        <taxon>Magnoliopsida</taxon>
        <taxon>eudicotyledons</taxon>
        <taxon>Gunneridae</taxon>
        <taxon>Pentapetalae</taxon>
        <taxon>asterids</taxon>
        <taxon>lamiids</taxon>
        <taxon>Lamiales</taxon>
        <taxon>Oleaceae</taxon>
        <taxon>Forsythieae</taxon>
        <taxon>Forsythia</taxon>
    </lineage>
</organism>
<name>A0ABD1WUH3_9LAMI</name>
<evidence type="ECO:0000313" key="2">
    <source>
        <dbReference type="Proteomes" id="UP001604277"/>
    </source>
</evidence>
<dbReference type="Proteomes" id="UP001604277">
    <property type="component" value="Unassembled WGS sequence"/>
</dbReference>
<protein>
    <submittedName>
        <fullName evidence="1">Uncharacterized protein</fullName>
    </submittedName>
</protein>
<sequence length="139" mass="15685">MSEYINVGSRQDKMDPAILKKLPAPSTIATTSVHKYWTSTFTKAADDAKLMELLKLAEMYTSRSHLLNCELYWVLAMKIDELRSTVVGGEDIDALCLENKDLREQLSFSEDARVRAIYDITKAGKIQRACVQAHRTAES</sequence>
<accession>A0ABD1WUH3</accession>
<proteinExistence type="predicted"/>
<comment type="caution">
    <text evidence="1">The sequence shown here is derived from an EMBL/GenBank/DDBJ whole genome shotgun (WGS) entry which is preliminary data.</text>
</comment>
<dbReference type="AlphaFoldDB" id="A0ABD1WUH3"/>
<reference evidence="2" key="1">
    <citation type="submission" date="2024-07" db="EMBL/GenBank/DDBJ databases">
        <title>Two chromosome-level genome assemblies of Korean endemic species Abeliophyllum distichum and Forsythia ovata (Oleaceae).</title>
        <authorList>
            <person name="Jang H."/>
        </authorList>
    </citation>
    <scope>NUCLEOTIDE SEQUENCE [LARGE SCALE GENOMIC DNA]</scope>
</reference>
<evidence type="ECO:0000313" key="1">
    <source>
        <dbReference type="EMBL" id="KAL2553120.1"/>
    </source>
</evidence>
<keyword evidence="2" id="KW-1185">Reference proteome</keyword>